<comment type="caution">
    <text evidence="8">The sequence shown here is derived from an EMBL/GenBank/DDBJ whole genome shotgun (WGS) entry which is preliminary data.</text>
</comment>
<keyword evidence="4 6" id="KW-1133">Transmembrane helix</keyword>
<dbReference type="InterPro" id="IPR005828">
    <property type="entry name" value="MFS_sugar_transport-like"/>
</dbReference>
<evidence type="ECO:0000256" key="1">
    <source>
        <dbReference type="ARBA" id="ARBA00004141"/>
    </source>
</evidence>
<proteinExistence type="inferred from homology"/>
<evidence type="ECO:0000256" key="3">
    <source>
        <dbReference type="ARBA" id="ARBA00022692"/>
    </source>
</evidence>
<evidence type="ECO:0000313" key="9">
    <source>
        <dbReference type="Proteomes" id="UP000279259"/>
    </source>
</evidence>
<dbReference type="PROSITE" id="PS00217">
    <property type="entry name" value="SUGAR_TRANSPORT_2"/>
    <property type="match status" value="1"/>
</dbReference>
<evidence type="ECO:0000313" key="8">
    <source>
        <dbReference type="EMBL" id="RSH89999.1"/>
    </source>
</evidence>
<comment type="subcellular location">
    <subcellularLocation>
        <location evidence="1">Membrane</location>
        <topology evidence="1">Multi-pass membrane protein</topology>
    </subcellularLocation>
</comment>
<accession>A0A427YFP5</accession>
<dbReference type="EMBL" id="RSCD01000011">
    <property type="protein sequence ID" value="RSH89999.1"/>
    <property type="molecule type" value="Genomic_DNA"/>
</dbReference>
<feature type="transmembrane region" description="Helical" evidence="6">
    <location>
        <begin position="356"/>
        <end position="378"/>
    </location>
</feature>
<name>A0A427YFP5_9TREE</name>
<feature type="transmembrane region" description="Helical" evidence="6">
    <location>
        <begin position="418"/>
        <end position="444"/>
    </location>
</feature>
<feature type="transmembrane region" description="Helical" evidence="6">
    <location>
        <begin position="385"/>
        <end position="406"/>
    </location>
</feature>
<keyword evidence="5 6" id="KW-0472">Membrane</keyword>
<gene>
    <name evidence="8" type="ORF">EHS25_001332</name>
</gene>
<dbReference type="InterPro" id="IPR005829">
    <property type="entry name" value="Sugar_transporter_CS"/>
</dbReference>
<keyword evidence="3 6" id="KW-0812">Transmembrane</keyword>
<evidence type="ECO:0000256" key="2">
    <source>
        <dbReference type="ARBA" id="ARBA00010992"/>
    </source>
</evidence>
<dbReference type="InterPro" id="IPR050360">
    <property type="entry name" value="MFS_Sugar_Transporters"/>
</dbReference>
<evidence type="ECO:0000256" key="5">
    <source>
        <dbReference type="ARBA" id="ARBA00023136"/>
    </source>
</evidence>
<feature type="transmembrane region" description="Helical" evidence="6">
    <location>
        <begin position="323"/>
        <end position="344"/>
    </location>
</feature>
<dbReference type="OrthoDB" id="2579541at2759"/>
<dbReference type="InterPro" id="IPR020846">
    <property type="entry name" value="MFS_dom"/>
</dbReference>
<dbReference type="SUPFAM" id="SSF103473">
    <property type="entry name" value="MFS general substrate transporter"/>
    <property type="match status" value="1"/>
</dbReference>
<sequence length="546" mass="58991">MADIETKGDDIVHNEGIDGVDHVVSGLSKGQFIHARETALAATRDPWTVLKENVRVLLAIISVQSSALIFGIETVFLNALVGNQAFCKTMGYYIPATDSYFVEAWKISMWAGVYAVSQFVGQLLTASMCDRFGRRYGLYAISLITYVGVTLEVVSPNFKVYTVAKVVMGIATGALTVSVPTYVAEVAPREIRGGALGVFSFNVTLGALVGSLITYAGNQAYPSVTDNRGWKIPLYVGLAAPTISIVGMLLTVTESPYWLTLKGRSDDAIKSIRRLYPRKSDIEVNEEAELLVYTVEMERQQRAANASISIFECFKGINLRRTFIASLPSLTAQLCGNALVQVYSTYFFTLAKIENALAASCVVSALGLVGAIASYFMVENKTIGRFWLLFASVTVITICMLGIGIVNSAYGGVINKQGGFVLVFFVALYNVASSMGAVPGWAYLGESASVQLRAKTSALASSTNAIIGGFWNIVLPYELAAIGPTTGYMFAGFGVLTTLAVWFLIPELSGRTYAEMDELFEKKVPARKFKSTICTGDYGNHQEGGH</sequence>
<feature type="transmembrane region" description="Helical" evidence="6">
    <location>
        <begin position="232"/>
        <end position="252"/>
    </location>
</feature>
<feature type="transmembrane region" description="Helical" evidence="6">
    <location>
        <begin position="136"/>
        <end position="154"/>
    </location>
</feature>
<evidence type="ECO:0000256" key="6">
    <source>
        <dbReference type="SAM" id="Phobius"/>
    </source>
</evidence>
<comment type="similarity">
    <text evidence="2">Belongs to the major facilitator superfamily. Sugar transporter (TC 2.A.1.1) family.</text>
</comment>
<feature type="transmembrane region" description="Helical" evidence="6">
    <location>
        <begin position="456"/>
        <end position="475"/>
    </location>
</feature>
<evidence type="ECO:0000256" key="4">
    <source>
        <dbReference type="ARBA" id="ARBA00022989"/>
    </source>
</evidence>
<dbReference type="Proteomes" id="UP000279259">
    <property type="component" value="Unassembled WGS sequence"/>
</dbReference>
<dbReference type="Pfam" id="PF00083">
    <property type="entry name" value="Sugar_tr"/>
    <property type="match status" value="1"/>
</dbReference>
<dbReference type="PROSITE" id="PS50850">
    <property type="entry name" value="MFS"/>
    <property type="match status" value="1"/>
</dbReference>
<dbReference type="GO" id="GO:0005351">
    <property type="term" value="F:carbohydrate:proton symporter activity"/>
    <property type="evidence" value="ECO:0007669"/>
    <property type="project" value="TreeGrafter"/>
</dbReference>
<dbReference type="PANTHER" id="PTHR48022">
    <property type="entry name" value="PLASTIDIC GLUCOSE TRANSPORTER 4"/>
    <property type="match status" value="1"/>
</dbReference>
<feature type="domain" description="Major facilitator superfamily (MFS) profile" evidence="7">
    <location>
        <begin position="59"/>
        <end position="509"/>
    </location>
</feature>
<dbReference type="InterPro" id="IPR036259">
    <property type="entry name" value="MFS_trans_sf"/>
</dbReference>
<keyword evidence="9" id="KW-1185">Reference proteome</keyword>
<reference evidence="8 9" key="1">
    <citation type="submission" date="2018-11" db="EMBL/GenBank/DDBJ databases">
        <title>Genome sequence of Saitozyma podzolica DSM 27192.</title>
        <authorList>
            <person name="Aliyu H."/>
            <person name="Gorte O."/>
            <person name="Ochsenreither K."/>
        </authorList>
    </citation>
    <scope>NUCLEOTIDE SEQUENCE [LARGE SCALE GENOMIC DNA]</scope>
    <source>
        <strain evidence="8 9">DSM 27192</strain>
    </source>
</reference>
<feature type="transmembrane region" description="Helical" evidence="6">
    <location>
        <begin position="487"/>
        <end position="505"/>
    </location>
</feature>
<feature type="transmembrane region" description="Helical" evidence="6">
    <location>
        <begin position="195"/>
        <end position="217"/>
    </location>
</feature>
<feature type="transmembrane region" description="Helical" evidence="6">
    <location>
        <begin position="56"/>
        <end position="81"/>
    </location>
</feature>
<dbReference type="PANTHER" id="PTHR48022:SF2">
    <property type="entry name" value="PLASTIDIC GLUCOSE TRANSPORTER 4"/>
    <property type="match status" value="1"/>
</dbReference>
<protein>
    <recommendedName>
        <fullName evidence="7">Major facilitator superfamily (MFS) profile domain-containing protein</fullName>
    </recommendedName>
</protein>
<evidence type="ECO:0000259" key="7">
    <source>
        <dbReference type="PROSITE" id="PS50850"/>
    </source>
</evidence>
<dbReference type="GO" id="GO:0016020">
    <property type="term" value="C:membrane"/>
    <property type="evidence" value="ECO:0007669"/>
    <property type="project" value="UniProtKB-SubCell"/>
</dbReference>
<dbReference type="AlphaFoldDB" id="A0A427YFP5"/>
<feature type="transmembrane region" description="Helical" evidence="6">
    <location>
        <begin position="107"/>
        <end position="124"/>
    </location>
</feature>
<dbReference type="Gene3D" id="1.20.1250.20">
    <property type="entry name" value="MFS general substrate transporter like domains"/>
    <property type="match status" value="1"/>
</dbReference>
<feature type="transmembrane region" description="Helical" evidence="6">
    <location>
        <begin position="160"/>
        <end position="183"/>
    </location>
</feature>
<organism evidence="8 9">
    <name type="scientific">Saitozyma podzolica</name>
    <dbReference type="NCBI Taxonomy" id="1890683"/>
    <lineage>
        <taxon>Eukaryota</taxon>
        <taxon>Fungi</taxon>
        <taxon>Dikarya</taxon>
        <taxon>Basidiomycota</taxon>
        <taxon>Agaricomycotina</taxon>
        <taxon>Tremellomycetes</taxon>
        <taxon>Tremellales</taxon>
        <taxon>Trimorphomycetaceae</taxon>
        <taxon>Saitozyma</taxon>
    </lineage>
</organism>